<dbReference type="Proteomes" id="UP001165395">
    <property type="component" value="Unassembled WGS sequence"/>
</dbReference>
<comment type="caution">
    <text evidence="2">The sequence shown here is derived from an EMBL/GenBank/DDBJ whole genome shotgun (WGS) entry which is preliminary data.</text>
</comment>
<evidence type="ECO:0000313" key="2">
    <source>
        <dbReference type="EMBL" id="MCB6181984.1"/>
    </source>
</evidence>
<name>A0ABS8D1C6_9NEIS</name>
<proteinExistence type="predicted"/>
<accession>A0ABS8D1C6</accession>
<reference evidence="2" key="1">
    <citation type="submission" date="2021-10" db="EMBL/GenBank/DDBJ databases">
        <title>The complete genome sequence of Leeia sp. TBRC 13508.</title>
        <authorList>
            <person name="Charoenyingcharoen P."/>
            <person name="Yukphan P."/>
        </authorList>
    </citation>
    <scope>NUCLEOTIDE SEQUENCE</scope>
    <source>
        <strain evidence="2">TBRC 13508</strain>
    </source>
</reference>
<organism evidence="2 3">
    <name type="scientific">Leeia speluncae</name>
    <dbReference type="NCBI Taxonomy" id="2884804"/>
    <lineage>
        <taxon>Bacteria</taxon>
        <taxon>Pseudomonadati</taxon>
        <taxon>Pseudomonadota</taxon>
        <taxon>Betaproteobacteria</taxon>
        <taxon>Neisseriales</taxon>
        <taxon>Leeiaceae</taxon>
        <taxon>Leeia</taxon>
    </lineage>
</organism>
<gene>
    <name evidence="2" type="ORF">LIN78_00245</name>
</gene>
<feature type="domain" description="DUF7931" evidence="1">
    <location>
        <begin position="22"/>
        <end position="158"/>
    </location>
</feature>
<protein>
    <recommendedName>
        <fullName evidence="1">DUF7931 domain-containing protein</fullName>
    </recommendedName>
</protein>
<dbReference type="Pfam" id="PF25559">
    <property type="entry name" value="DUF7931"/>
    <property type="match status" value="1"/>
</dbReference>
<dbReference type="InterPro" id="IPR057691">
    <property type="entry name" value="DUF7931"/>
</dbReference>
<dbReference type="RefSeq" id="WP_227177331.1">
    <property type="nucleotide sequence ID" value="NZ_JAJBZT010000001.1"/>
</dbReference>
<dbReference type="EMBL" id="JAJBZT010000001">
    <property type="protein sequence ID" value="MCB6181984.1"/>
    <property type="molecule type" value="Genomic_DNA"/>
</dbReference>
<evidence type="ECO:0000259" key="1">
    <source>
        <dbReference type="Pfam" id="PF25559"/>
    </source>
</evidence>
<evidence type="ECO:0000313" key="3">
    <source>
        <dbReference type="Proteomes" id="UP001165395"/>
    </source>
</evidence>
<sequence>MTNDAASGGMATRVLTTSYGELDDAMLSILTHARQHIKILSMAWDYPLLERKSFADALENYLRASRLHLCQIVLMDATSAERNAERLKRLVRLFSDQLQVHTPGRQLANIQDNFILVDGAHLVRQLHYAQPRTVAIGNDKKAVKPYELAFETLWESSHVAIHATVLGL</sequence>
<keyword evidence="3" id="KW-1185">Reference proteome</keyword>